<dbReference type="EMBL" id="LN679105">
    <property type="protein sequence ID" value="CEL61798.1"/>
    <property type="molecule type" value="Genomic_DNA"/>
</dbReference>
<dbReference type="GO" id="GO:0006167">
    <property type="term" value="P:AMP biosynthetic process"/>
    <property type="evidence" value="ECO:0007669"/>
    <property type="project" value="TreeGrafter"/>
</dbReference>
<dbReference type="PROSITE" id="PS51462">
    <property type="entry name" value="NUDIX"/>
    <property type="match status" value="1"/>
</dbReference>
<feature type="domain" description="Nudix hydrolase" evidence="2">
    <location>
        <begin position="15"/>
        <end position="175"/>
    </location>
</feature>
<dbReference type="InterPro" id="IPR000086">
    <property type="entry name" value="NUDIX_hydrolase_dom"/>
</dbReference>
<dbReference type="Proteomes" id="UP000059188">
    <property type="component" value="Unassembled WGS sequence"/>
</dbReference>
<dbReference type="PANTHER" id="PTHR21340:SF0">
    <property type="entry name" value="BIS(5'-NUCLEOSYL)-TETRAPHOSPHATASE [ASYMMETRICAL]"/>
    <property type="match status" value="1"/>
</dbReference>
<reference evidence="3 4" key="1">
    <citation type="submission" date="2014-11" db="EMBL/GenBank/DDBJ databases">
        <authorList>
            <person name="Wibberg Daniel"/>
        </authorList>
    </citation>
    <scope>NUCLEOTIDE SEQUENCE [LARGE SCALE GENOMIC DNA]</scope>
    <source>
        <strain evidence="3">Rhizoctonia solani AG1-IB 7/3/14</strain>
    </source>
</reference>
<dbReference type="AlphaFoldDB" id="A0A0B7FZV7"/>
<dbReference type="SUPFAM" id="SSF55811">
    <property type="entry name" value="Nudix"/>
    <property type="match status" value="1"/>
</dbReference>
<protein>
    <recommendedName>
        <fullName evidence="2">Nudix hydrolase domain-containing protein</fullName>
    </recommendedName>
</protein>
<dbReference type="Gene3D" id="3.90.79.10">
    <property type="entry name" value="Nucleoside Triphosphate Pyrophosphohydrolase"/>
    <property type="match status" value="1"/>
</dbReference>
<evidence type="ECO:0000313" key="3">
    <source>
        <dbReference type="EMBL" id="CEL61798.1"/>
    </source>
</evidence>
<gene>
    <name evidence="3" type="ORF">RSOLAG1IB_04548</name>
</gene>
<dbReference type="Pfam" id="PF00293">
    <property type="entry name" value="NUDIX"/>
    <property type="match status" value="1"/>
</dbReference>
<dbReference type="GO" id="GO:0006754">
    <property type="term" value="P:ATP biosynthetic process"/>
    <property type="evidence" value="ECO:0007669"/>
    <property type="project" value="TreeGrafter"/>
</dbReference>
<dbReference type="InterPro" id="IPR051325">
    <property type="entry name" value="Nudix_hydrolase_domain"/>
</dbReference>
<accession>A0A0B7FZV7</accession>
<dbReference type="InterPro" id="IPR015797">
    <property type="entry name" value="NUDIX_hydrolase-like_dom_sf"/>
</dbReference>
<name>A0A0B7FZV7_THACB</name>
<evidence type="ECO:0000259" key="2">
    <source>
        <dbReference type="PROSITE" id="PS51462"/>
    </source>
</evidence>
<dbReference type="InterPro" id="IPR020084">
    <property type="entry name" value="NUDIX_hydrolase_CS"/>
</dbReference>
<evidence type="ECO:0000256" key="1">
    <source>
        <dbReference type="ARBA" id="ARBA00022801"/>
    </source>
</evidence>
<sequence length="181" mass="20463">MAVPSSPTEVLVSDEFVVCAGCVLLRRLPTLQVCILYHPKEDRFILPKGRKDRGESINETAIRETYEETGHKCSFLPLNMKTRAQPPDVFVKDQPTQAIGAEEPIAVFLRRVSAKDVKIIFWFVAEVDESSPHQKGTQIGSEAYETRFVDANEVLEVLTYVCDRDVVAKALELYRETYPSN</sequence>
<dbReference type="OrthoDB" id="10259236at2759"/>
<dbReference type="STRING" id="1108050.A0A0B7FZV7"/>
<keyword evidence="4" id="KW-1185">Reference proteome</keyword>
<dbReference type="GO" id="GO:0004081">
    <property type="term" value="F:bis(5'-nucleosyl)-tetraphosphatase (asymmetrical) activity"/>
    <property type="evidence" value="ECO:0007669"/>
    <property type="project" value="TreeGrafter"/>
</dbReference>
<dbReference type="PROSITE" id="PS00893">
    <property type="entry name" value="NUDIX_BOX"/>
    <property type="match status" value="1"/>
</dbReference>
<dbReference type="PANTHER" id="PTHR21340">
    <property type="entry name" value="DIADENOSINE 5,5-P1,P4-TETRAPHOSPHATE PYROPHOSPHOHYDROLASE MUTT"/>
    <property type="match status" value="1"/>
</dbReference>
<evidence type="ECO:0000313" key="4">
    <source>
        <dbReference type="Proteomes" id="UP000059188"/>
    </source>
</evidence>
<proteinExistence type="predicted"/>
<keyword evidence="1" id="KW-0378">Hydrolase</keyword>
<organism evidence="3 4">
    <name type="scientific">Thanatephorus cucumeris (strain AG1-IB / isolate 7/3/14)</name>
    <name type="common">Lettuce bottom rot fungus</name>
    <name type="synonym">Rhizoctonia solani</name>
    <dbReference type="NCBI Taxonomy" id="1108050"/>
    <lineage>
        <taxon>Eukaryota</taxon>
        <taxon>Fungi</taxon>
        <taxon>Dikarya</taxon>
        <taxon>Basidiomycota</taxon>
        <taxon>Agaricomycotina</taxon>
        <taxon>Agaricomycetes</taxon>
        <taxon>Cantharellales</taxon>
        <taxon>Ceratobasidiaceae</taxon>
        <taxon>Rhizoctonia</taxon>
        <taxon>Rhizoctonia solani AG-1</taxon>
    </lineage>
</organism>